<dbReference type="GO" id="GO:0005615">
    <property type="term" value="C:extracellular space"/>
    <property type="evidence" value="ECO:0007669"/>
    <property type="project" value="TreeGrafter"/>
</dbReference>
<gene>
    <name evidence="1" type="ORF">Fcan01_14489</name>
</gene>
<dbReference type="CDD" id="cd16021">
    <property type="entry name" value="ALP_like"/>
    <property type="match status" value="1"/>
</dbReference>
<comment type="caution">
    <text evidence="1">The sequence shown here is derived from an EMBL/GenBank/DDBJ whole genome shotgun (WGS) entry which is preliminary data.</text>
</comment>
<reference evidence="1 2" key="1">
    <citation type="submission" date="2015-12" db="EMBL/GenBank/DDBJ databases">
        <title>The genome of Folsomia candida.</title>
        <authorList>
            <person name="Faddeeva A."/>
            <person name="Derks M.F."/>
            <person name="Anvar Y."/>
            <person name="Smit S."/>
            <person name="Van Straalen N."/>
            <person name="Roelofs D."/>
        </authorList>
    </citation>
    <scope>NUCLEOTIDE SEQUENCE [LARGE SCALE GENOMIC DNA]</scope>
    <source>
        <strain evidence="1 2">VU population</strain>
        <tissue evidence="1">Whole body</tissue>
    </source>
</reference>
<dbReference type="InterPro" id="IPR004245">
    <property type="entry name" value="DUF229"/>
</dbReference>
<dbReference type="PANTHER" id="PTHR10974">
    <property type="entry name" value="FI08016P-RELATED"/>
    <property type="match status" value="1"/>
</dbReference>
<dbReference type="InterPro" id="IPR017850">
    <property type="entry name" value="Alkaline_phosphatase_core_sf"/>
</dbReference>
<dbReference type="OrthoDB" id="413313at2759"/>
<sequence length="538" mass="60690">MLFQERTFSKAGRYFYNQSGVLLINTSGCRIPDLDPFHASVSKFFQTNVSIQSCSPPIVSLQEEYDGYGIHRRRRRNFHLNATTLINSQWWWIWTTCCVRKIKINSDQVDIKMDSDPTCTEIPLDLNGLSIDENDETQFVRVECGATFFGVRINFYNDSFALVPSPRVLLPVKSKFWADQKNQSYHQPPSVLIIGIDSISRLNMIRSLPKTKAFLESNDFIEMRGHMKIGLNTFPNMMAALTGMTETEVVSCWPTSTAKLVNCPFVWTNFSRLNYITAMVEDSSDFGTFNFLKTGFIASPTDYYLHPLLITERQTTSGGSDNCLGGGLTTTRLLLRYISAIVDPVGGVAPLFLLSWFTSVVHDDLNGLKLYDSKFHSFLDNIISSRVGRDAIIFFISNHGNSFGPFRQTFHGQYEDSLPFFFLRLPVSLKARFPEWHSSVETNSARLTTPFDIYASLAHLLNMIDPSLASSPRTARRGHSFFKSDTPENRTCESASIPGEFCVCNIFPDSSASSHLADKLGHLVPEKINAHLAENSLR</sequence>
<dbReference type="PANTHER" id="PTHR10974:SF1">
    <property type="entry name" value="FI08016P-RELATED"/>
    <property type="match status" value="1"/>
</dbReference>
<name>A0A226E2P5_FOLCA</name>
<evidence type="ECO:0000313" key="2">
    <source>
        <dbReference type="Proteomes" id="UP000198287"/>
    </source>
</evidence>
<dbReference type="SUPFAM" id="SSF53649">
    <property type="entry name" value="Alkaline phosphatase-like"/>
    <property type="match status" value="1"/>
</dbReference>
<dbReference type="Gene3D" id="3.40.720.10">
    <property type="entry name" value="Alkaline Phosphatase, subunit A"/>
    <property type="match status" value="1"/>
</dbReference>
<evidence type="ECO:0000313" key="1">
    <source>
        <dbReference type="EMBL" id="OXA51304.1"/>
    </source>
</evidence>
<dbReference type="Pfam" id="PF02995">
    <property type="entry name" value="DUF229"/>
    <property type="match status" value="1"/>
</dbReference>
<organism evidence="1 2">
    <name type="scientific">Folsomia candida</name>
    <name type="common">Springtail</name>
    <dbReference type="NCBI Taxonomy" id="158441"/>
    <lineage>
        <taxon>Eukaryota</taxon>
        <taxon>Metazoa</taxon>
        <taxon>Ecdysozoa</taxon>
        <taxon>Arthropoda</taxon>
        <taxon>Hexapoda</taxon>
        <taxon>Collembola</taxon>
        <taxon>Entomobryomorpha</taxon>
        <taxon>Isotomoidea</taxon>
        <taxon>Isotomidae</taxon>
        <taxon>Proisotominae</taxon>
        <taxon>Folsomia</taxon>
    </lineage>
</organism>
<dbReference type="STRING" id="158441.A0A226E2P5"/>
<dbReference type="AlphaFoldDB" id="A0A226E2P5"/>
<dbReference type="EMBL" id="LNIX01000008">
    <property type="protein sequence ID" value="OXA51304.1"/>
    <property type="molecule type" value="Genomic_DNA"/>
</dbReference>
<accession>A0A226E2P5</accession>
<dbReference type="OMA" id="PHANDHA"/>
<proteinExistence type="predicted"/>
<keyword evidence="2" id="KW-1185">Reference proteome</keyword>
<dbReference type="Proteomes" id="UP000198287">
    <property type="component" value="Unassembled WGS sequence"/>
</dbReference>
<dbReference type="FunFam" id="3.40.720.10:FF:000017">
    <property type="entry name" value="Predicted protein"/>
    <property type="match status" value="1"/>
</dbReference>
<protein>
    <submittedName>
        <fullName evidence="1">Uncharacterized protein</fullName>
    </submittedName>
</protein>